<reference evidence="3 4" key="1">
    <citation type="submission" date="2018-11" db="EMBL/GenBank/DDBJ databases">
        <title>Rhodococcus spongicola sp. nov. and Rhodococcus xishaensis sp. nov. from marine sponges.</title>
        <authorList>
            <person name="Li L."/>
            <person name="Lin H.W."/>
        </authorList>
    </citation>
    <scope>NUCLEOTIDE SEQUENCE [LARGE SCALE GENOMIC DNA]</scope>
    <source>
        <strain evidence="3 4">CCTCC AB2014297</strain>
    </source>
</reference>
<evidence type="ECO:0000313" key="4">
    <source>
        <dbReference type="Proteomes" id="UP000286208"/>
    </source>
</evidence>
<dbReference type="SUPFAM" id="SSF48317">
    <property type="entry name" value="Acid phosphatase/Vanadium-dependent haloperoxidase"/>
    <property type="match status" value="1"/>
</dbReference>
<accession>A0A3S3E8A5</accession>
<dbReference type="OrthoDB" id="5289372at2"/>
<gene>
    <name evidence="3" type="ORF">EGT67_21735</name>
</gene>
<dbReference type="Pfam" id="PF01569">
    <property type="entry name" value="PAP2"/>
    <property type="match status" value="1"/>
</dbReference>
<dbReference type="PANTHER" id="PTHR14969">
    <property type="entry name" value="SPHINGOSINE-1-PHOSPHATE PHOSPHOHYDROLASE"/>
    <property type="match status" value="1"/>
</dbReference>
<keyword evidence="1" id="KW-1133">Transmembrane helix</keyword>
<dbReference type="InterPro" id="IPR000326">
    <property type="entry name" value="PAP2/HPO"/>
</dbReference>
<dbReference type="EMBL" id="RKLP01000012">
    <property type="protein sequence ID" value="RVW07584.1"/>
    <property type="molecule type" value="Genomic_DNA"/>
</dbReference>
<dbReference type="InterPro" id="IPR036938">
    <property type="entry name" value="PAP2/HPO_sf"/>
</dbReference>
<name>A0A3S3E8A5_9NOCA</name>
<protein>
    <submittedName>
        <fullName evidence="3">Phosphatase PAP2 family protein</fullName>
    </submittedName>
</protein>
<dbReference type="PANTHER" id="PTHR14969:SF13">
    <property type="entry name" value="AT30094P"/>
    <property type="match status" value="1"/>
</dbReference>
<evidence type="ECO:0000256" key="1">
    <source>
        <dbReference type="SAM" id="Phobius"/>
    </source>
</evidence>
<sequence>MTSVNVDQSVLQWMLDRRTPWLTDMFTVITHSGGTVAVFLIATAVTIALLSRRRTAEAVMIAGSMLSGWAAMSLLKHLFARERPPVPDRLVALDSYAFPSGHAMMTAILACVLGAVVVRTVGPGIRRTALLVLLACYTLAVGISRVYLAAHWLTDVLAGWAFGVAWAALWIWAITRRTARTTRTNSV</sequence>
<keyword evidence="1" id="KW-0812">Transmembrane</keyword>
<keyword evidence="1" id="KW-0472">Membrane</keyword>
<feature type="transmembrane region" description="Helical" evidence="1">
    <location>
        <begin position="99"/>
        <end position="118"/>
    </location>
</feature>
<keyword evidence="4" id="KW-1185">Reference proteome</keyword>
<comment type="caution">
    <text evidence="3">The sequence shown here is derived from an EMBL/GenBank/DDBJ whole genome shotgun (WGS) entry which is preliminary data.</text>
</comment>
<feature type="transmembrane region" description="Helical" evidence="1">
    <location>
        <begin position="130"/>
        <end position="150"/>
    </location>
</feature>
<evidence type="ECO:0000313" key="3">
    <source>
        <dbReference type="EMBL" id="RVW07584.1"/>
    </source>
</evidence>
<dbReference type="SMART" id="SM00014">
    <property type="entry name" value="acidPPc"/>
    <property type="match status" value="1"/>
</dbReference>
<dbReference type="CDD" id="cd03392">
    <property type="entry name" value="PAP2_like_2"/>
    <property type="match status" value="1"/>
</dbReference>
<dbReference type="AlphaFoldDB" id="A0A3S3E8A5"/>
<feature type="transmembrane region" description="Helical" evidence="1">
    <location>
        <begin position="58"/>
        <end position="79"/>
    </location>
</feature>
<evidence type="ECO:0000259" key="2">
    <source>
        <dbReference type="SMART" id="SM00014"/>
    </source>
</evidence>
<organism evidence="3 4">
    <name type="scientific">Prescottella agglutinans</name>
    <dbReference type="NCBI Taxonomy" id="1644129"/>
    <lineage>
        <taxon>Bacteria</taxon>
        <taxon>Bacillati</taxon>
        <taxon>Actinomycetota</taxon>
        <taxon>Actinomycetes</taxon>
        <taxon>Mycobacteriales</taxon>
        <taxon>Nocardiaceae</taxon>
        <taxon>Prescottella</taxon>
    </lineage>
</organism>
<dbReference type="Proteomes" id="UP000286208">
    <property type="component" value="Unassembled WGS sequence"/>
</dbReference>
<dbReference type="Gene3D" id="1.20.144.10">
    <property type="entry name" value="Phosphatidic acid phosphatase type 2/haloperoxidase"/>
    <property type="match status" value="2"/>
</dbReference>
<proteinExistence type="predicted"/>
<feature type="transmembrane region" description="Helical" evidence="1">
    <location>
        <begin position="156"/>
        <end position="174"/>
    </location>
</feature>
<feature type="transmembrane region" description="Helical" evidence="1">
    <location>
        <begin position="28"/>
        <end position="51"/>
    </location>
</feature>
<feature type="domain" description="Phosphatidic acid phosphatase type 2/haloperoxidase" evidence="2">
    <location>
        <begin position="57"/>
        <end position="171"/>
    </location>
</feature>